<dbReference type="Proteomes" id="UP001148299">
    <property type="component" value="Unassembled WGS sequence"/>
</dbReference>
<reference evidence="2" key="1">
    <citation type="submission" date="2022-12" db="EMBL/GenBank/DDBJ databases">
        <authorList>
            <person name="Petersen C."/>
        </authorList>
    </citation>
    <scope>NUCLEOTIDE SEQUENCE</scope>
    <source>
        <strain evidence="2">IBT 35675</strain>
    </source>
</reference>
<dbReference type="InterPro" id="IPR002156">
    <property type="entry name" value="RNaseH_domain"/>
</dbReference>
<accession>A0A9W9QMS6</accession>
<dbReference type="InterPro" id="IPR036397">
    <property type="entry name" value="RNaseH_sf"/>
</dbReference>
<dbReference type="InterPro" id="IPR012337">
    <property type="entry name" value="RNaseH-like_sf"/>
</dbReference>
<dbReference type="PROSITE" id="PS50879">
    <property type="entry name" value="RNASE_H_1"/>
    <property type="match status" value="1"/>
</dbReference>
<dbReference type="Pfam" id="PF00075">
    <property type="entry name" value="RNase_H"/>
    <property type="match status" value="1"/>
</dbReference>
<dbReference type="GO" id="GO:0003676">
    <property type="term" value="F:nucleic acid binding"/>
    <property type="evidence" value="ECO:0007669"/>
    <property type="project" value="InterPro"/>
</dbReference>
<name>A0A9W9QMS6_PENBR</name>
<keyword evidence="3" id="KW-1185">Reference proteome</keyword>
<sequence length="531" mass="59483">MNGKTVAPSPTAKLLGVVFDQELRWKDHVQQAFKRATKVSIALGGLRHLRPEQMRQLYQACVTPVIDYASTVWHDPLRDKTHLRHLNTVQRTALIRILSAFRTVATTTLEVEAHILPTHLRLRQRAQNTIANLHTLPRDHPIWDALRRAQKRRNKVGSYARFPLAEALKTMDLARLDELETIDPRPLPPWRSESFTEIEIGSDRETARERAEAIRSTSAIVVYSDASGRESHLGAAVVSLDNNLEVIESQQVQVGPMDRWSVHVAELIGIFYAVSTVVKISHQRPRTEHNGTTRATILCDSRSALQAIQNPGNKPGQRIVHAILQAATEAQATGIALRLQWIPGHCDNPGNDAADRLAKDAASPGKSHPFHPLLSRTKALIRDNIRDQWRREWESSNKGGHLRKIDNTLPAAYTRKLYGNLPSRAYLLTQLRTGHNWLSTFRNAIGFRDDDHCACGAQETVTHVLVDCPKLQELRRELRMKVGDAFSSLSSLLGGSKEGEKGKPDIVSRARTVTAVLDFAEASQRFKSRAP</sequence>
<organism evidence="2 3">
    <name type="scientific">Penicillium brevicompactum</name>
    <dbReference type="NCBI Taxonomy" id="5074"/>
    <lineage>
        <taxon>Eukaryota</taxon>
        <taxon>Fungi</taxon>
        <taxon>Dikarya</taxon>
        <taxon>Ascomycota</taxon>
        <taxon>Pezizomycotina</taxon>
        <taxon>Eurotiomycetes</taxon>
        <taxon>Eurotiomycetidae</taxon>
        <taxon>Eurotiales</taxon>
        <taxon>Aspergillaceae</taxon>
        <taxon>Penicillium</taxon>
    </lineage>
</organism>
<dbReference type="AlphaFoldDB" id="A0A9W9QMS6"/>
<proteinExistence type="predicted"/>
<feature type="domain" description="RNase H type-1" evidence="1">
    <location>
        <begin position="216"/>
        <end position="363"/>
    </location>
</feature>
<dbReference type="PANTHER" id="PTHR33481">
    <property type="entry name" value="REVERSE TRANSCRIPTASE"/>
    <property type="match status" value="1"/>
</dbReference>
<comment type="caution">
    <text evidence="2">The sequence shown here is derived from an EMBL/GenBank/DDBJ whole genome shotgun (WGS) entry which is preliminary data.</text>
</comment>
<dbReference type="Gene3D" id="3.30.420.10">
    <property type="entry name" value="Ribonuclease H-like superfamily/Ribonuclease H"/>
    <property type="match status" value="1"/>
</dbReference>
<dbReference type="PANTHER" id="PTHR33481:SF1">
    <property type="entry name" value="ENDONUCLEASE_EXONUCLEASE_PHOSPHATASE DOMAIN-CONTAINING PROTEIN-RELATED"/>
    <property type="match status" value="1"/>
</dbReference>
<protein>
    <recommendedName>
        <fullName evidence="1">RNase H type-1 domain-containing protein</fullName>
    </recommendedName>
</protein>
<gene>
    <name evidence="2" type="ORF">N7541_009289</name>
</gene>
<dbReference type="EMBL" id="JAPZBR010000008">
    <property type="protein sequence ID" value="KAJ5340165.1"/>
    <property type="molecule type" value="Genomic_DNA"/>
</dbReference>
<dbReference type="SUPFAM" id="SSF53098">
    <property type="entry name" value="Ribonuclease H-like"/>
    <property type="match status" value="1"/>
</dbReference>
<evidence type="ECO:0000313" key="3">
    <source>
        <dbReference type="Proteomes" id="UP001148299"/>
    </source>
</evidence>
<evidence type="ECO:0000313" key="2">
    <source>
        <dbReference type="EMBL" id="KAJ5340165.1"/>
    </source>
</evidence>
<evidence type="ECO:0000259" key="1">
    <source>
        <dbReference type="PROSITE" id="PS50879"/>
    </source>
</evidence>
<reference evidence="2" key="2">
    <citation type="journal article" date="2023" name="IMA Fungus">
        <title>Comparative genomic study of the Penicillium genus elucidates a diverse pangenome and 15 lateral gene transfer events.</title>
        <authorList>
            <person name="Petersen C."/>
            <person name="Sorensen T."/>
            <person name="Nielsen M.R."/>
            <person name="Sondergaard T.E."/>
            <person name="Sorensen J.L."/>
            <person name="Fitzpatrick D.A."/>
            <person name="Frisvad J.C."/>
            <person name="Nielsen K.L."/>
        </authorList>
    </citation>
    <scope>NUCLEOTIDE SEQUENCE</scope>
    <source>
        <strain evidence="2">IBT 35675</strain>
    </source>
</reference>
<dbReference type="CDD" id="cd09276">
    <property type="entry name" value="Rnase_HI_RT_non_LTR"/>
    <property type="match status" value="1"/>
</dbReference>
<dbReference type="GO" id="GO:0004523">
    <property type="term" value="F:RNA-DNA hybrid ribonuclease activity"/>
    <property type="evidence" value="ECO:0007669"/>
    <property type="project" value="InterPro"/>
</dbReference>